<feature type="compositionally biased region" description="Basic and acidic residues" evidence="1">
    <location>
        <begin position="50"/>
        <end position="59"/>
    </location>
</feature>
<reference evidence="2 3" key="1">
    <citation type="submission" date="2016-01" db="EMBL/GenBank/DDBJ databases">
        <title>Janibacter melonis strain CD11_4 genome sequencing and assembly.</title>
        <authorList>
            <person name="Nair G.R."/>
            <person name="Kaur G."/>
            <person name="Chander A.M."/>
            <person name="Mayilraj S."/>
        </authorList>
    </citation>
    <scope>NUCLEOTIDE SEQUENCE [LARGE SCALE GENOMIC DNA]</scope>
    <source>
        <strain evidence="2 3">CD11-4</strain>
    </source>
</reference>
<keyword evidence="3" id="KW-1185">Reference proteome</keyword>
<protein>
    <submittedName>
        <fullName evidence="2">Uncharacterized protein</fullName>
    </submittedName>
</protein>
<proteinExistence type="predicted"/>
<dbReference type="EMBL" id="LQZG01000002">
    <property type="protein sequence ID" value="OAB87816.1"/>
    <property type="molecule type" value="Genomic_DNA"/>
</dbReference>
<feature type="compositionally biased region" description="Basic and acidic residues" evidence="1">
    <location>
        <begin position="137"/>
        <end position="146"/>
    </location>
</feature>
<feature type="region of interest" description="Disordered" evidence="1">
    <location>
        <begin position="1"/>
        <end position="102"/>
    </location>
</feature>
<sequence>MTVVAAQDRVEGVSSSVSRSSTRTTRSSCDCTARTKGSTSSGPMTASDDETSRVAREETSGTGRPPPPPRQLLAEELQSRGASRPARPDGPPGPAVDLDDDGAVRVAGVAEHETLRVRQFVERDARRQVDDTPPPRVGRDGGRSSR</sequence>
<evidence type="ECO:0000256" key="1">
    <source>
        <dbReference type="SAM" id="MobiDB-lite"/>
    </source>
</evidence>
<dbReference type="AlphaFoldDB" id="A0A176QDQ7"/>
<comment type="caution">
    <text evidence="2">The sequence shown here is derived from an EMBL/GenBank/DDBJ whole genome shotgun (WGS) entry which is preliminary data.</text>
</comment>
<accession>A0A176QDQ7</accession>
<dbReference type="Proteomes" id="UP000076976">
    <property type="component" value="Unassembled WGS sequence"/>
</dbReference>
<gene>
    <name evidence="2" type="ORF">AWH69_07190</name>
</gene>
<evidence type="ECO:0000313" key="2">
    <source>
        <dbReference type="EMBL" id="OAB87816.1"/>
    </source>
</evidence>
<feature type="compositionally biased region" description="Polar residues" evidence="1">
    <location>
        <begin position="35"/>
        <end position="44"/>
    </location>
</feature>
<evidence type="ECO:0000313" key="3">
    <source>
        <dbReference type="Proteomes" id="UP000076976"/>
    </source>
</evidence>
<feature type="region of interest" description="Disordered" evidence="1">
    <location>
        <begin position="124"/>
        <end position="146"/>
    </location>
</feature>
<organism evidence="2 3">
    <name type="scientific">Janibacter melonis</name>
    <dbReference type="NCBI Taxonomy" id="262209"/>
    <lineage>
        <taxon>Bacteria</taxon>
        <taxon>Bacillati</taxon>
        <taxon>Actinomycetota</taxon>
        <taxon>Actinomycetes</taxon>
        <taxon>Micrococcales</taxon>
        <taxon>Intrasporangiaceae</taxon>
        <taxon>Janibacter</taxon>
    </lineage>
</organism>
<name>A0A176QDQ7_9MICO</name>
<feature type="compositionally biased region" description="Low complexity" evidence="1">
    <location>
        <begin position="13"/>
        <end position="28"/>
    </location>
</feature>